<dbReference type="EMBL" id="GL377303">
    <property type="protein sequence ID" value="EFJ00188.1"/>
    <property type="molecule type" value="Genomic_DNA"/>
</dbReference>
<dbReference type="InParanoid" id="D8PWC3"/>
<evidence type="ECO:0000256" key="1">
    <source>
        <dbReference type="SAM" id="MobiDB-lite"/>
    </source>
</evidence>
<dbReference type="VEuPathDB" id="FungiDB:SCHCODRAFT_02661574"/>
<reference evidence="2 3" key="1">
    <citation type="journal article" date="2010" name="Nat. Biotechnol.">
        <title>Genome sequence of the model mushroom Schizophyllum commune.</title>
        <authorList>
            <person name="Ohm R.A."/>
            <person name="de Jong J.F."/>
            <person name="Lugones L.G."/>
            <person name="Aerts A."/>
            <person name="Kothe E."/>
            <person name="Stajich J.E."/>
            <person name="de Vries R.P."/>
            <person name="Record E."/>
            <person name="Levasseur A."/>
            <person name="Baker S.E."/>
            <person name="Bartholomew K.A."/>
            <person name="Coutinho P.M."/>
            <person name="Erdmann S."/>
            <person name="Fowler T.J."/>
            <person name="Gathman A.C."/>
            <person name="Lombard V."/>
            <person name="Henrissat B."/>
            <person name="Knabe N."/>
            <person name="Kuees U."/>
            <person name="Lilly W.W."/>
            <person name="Lindquist E."/>
            <person name="Lucas S."/>
            <person name="Magnuson J.K."/>
            <person name="Piumi F."/>
            <person name="Raudaskoski M."/>
            <person name="Salamov A."/>
            <person name="Schmutz J."/>
            <person name="Schwarze F.W.M.R."/>
            <person name="vanKuyk P.A."/>
            <person name="Horton J.S."/>
            <person name="Grigoriev I.V."/>
            <person name="Woesten H.A.B."/>
        </authorList>
    </citation>
    <scope>NUCLEOTIDE SEQUENCE [LARGE SCALE GENOMIC DNA]</scope>
    <source>
        <strain evidence="3">H4-8 / FGSC 9210</strain>
    </source>
</reference>
<organism evidence="3">
    <name type="scientific">Schizophyllum commune (strain H4-8 / FGSC 9210)</name>
    <name type="common">Split gill fungus</name>
    <dbReference type="NCBI Taxonomy" id="578458"/>
    <lineage>
        <taxon>Eukaryota</taxon>
        <taxon>Fungi</taxon>
        <taxon>Dikarya</taxon>
        <taxon>Basidiomycota</taxon>
        <taxon>Agaricomycotina</taxon>
        <taxon>Agaricomycetes</taxon>
        <taxon>Agaricomycetidae</taxon>
        <taxon>Agaricales</taxon>
        <taxon>Schizophyllaceae</taxon>
        <taxon>Schizophyllum</taxon>
    </lineage>
</organism>
<proteinExistence type="predicted"/>
<feature type="compositionally biased region" description="Low complexity" evidence="1">
    <location>
        <begin position="50"/>
        <end position="61"/>
    </location>
</feature>
<keyword evidence="3" id="KW-1185">Reference proteome</keyword>
<name>D8PWC3_SCHCM</name>
<dbReference type="HOGENOM" id="CLU_2759246_0_0_1"/>
<dbReference type="KEGG" id="scm:SCHCO_02661574"/>
<accession>D8PWC3</accession>
<dbReference type="RefSeq" id="XP_003035090.1">
    <property type="nucleotide sequence ID" value="XM_003035044.1"/>
</dbReference>
<dbReference type="AlphaFoldDB" id="D8PWC3"/>
<feature type="region of interest" description="Disordered" evidence="1">
    <location>
        <begin position="50"/>
        <end position="70"/>
    </location>
</feature>
<dbReference type="Proteomes" id="UP000007431">
    <property type="component" value="Unassembled WGS sequence"/>
</dbReference>
<gene>
    <name evidence="2" type="ORF">SCHCODRAFT_105498</name>
</gene>
<sequence>MHALNTRRCLEWCKDAMLLHEFHRVPVDARLPPPPPPPLPPSLPYFFPPTSHSSSPSRHIPPTWPWARSD</sequence>
<evidence type="ECO:0000313" key="3">
    <source>
        <dbReference type="Proteomes" id="UP000007431"/>
    </source>
</evidence>
<evidence type="ECO:0000313" key="2">
    <source>
        <dbReference type="EMBL" id="EFJ00188.1"/>
    </source>
</evidence>
<protein>
    <submittedName>
        <fullName evidence="2">Uncharacterized protein</fullName>
    </submittedName>
</protein>
<feature type="non-terminal residue" evidence="2">
    <location>
        <position position="70"/>
    </location>
</feature>
<dbReference type="GeneID" id="9587718"/>